<comment type="caution">
    <text evidence="1">The sequence shown here is derived from an EMBL/GenBank/DDBJ whole genome shotgun (WGS) entry which is preliminary data.</text>
</comment>
<evidence type="ECO:0000313" key="2">
    <source>
        <dbReference type="Proteomes" id="UP001055125"/>
    </source>
</evidence>
<organism evidence="1 2">
    <name type="scientific">Methylobacterium iners</name>
    <dbReference type="NCBI Taxonomy" id="418707"/>
    <lineage>
        <taxon>Bacteria</taxon>
        <taxon>Pseudomonadati</taxon>
        <taxon>Pseudomonadota</taxon>
        <taxon>Alphaproteobacteria</taxon>
        <taxon>Hyphomicrobiales</taxon>
        <taxon>Methylobacteriaceae</taxon>
        <taxon>Methylobacterium</taxon>
    </lineage>
</organism>
<reference evidence="1" key="1">
    <citation type="journal article" date="2021" name="Front. Microbiol.">
        <title>Comprehensive Comparative Genomics and Phenotyping of Methylobacterium Species.</title>
        <authorList>
            <person name="Alessa O."/>
            <person name="Ogura Y."/>
            <person name="Fujitani Y."/>
            <person name="Takami H."/>
            <person name="Hayashi T."/>
            <person name="Sahin N."/>
            <person name="Tani A."/>
        </authorList>
    </citation>
    <scope>NUCLEOTIDE SEQUENCE</scope>
    <source>
        <strain evidence="1">DSM 19015</strain>
    </source>
</reference>
<dbReference type="EMBL" id="BPQP01000024">
    <property type="protein sequence ID" value="GJD94526.1"/>
    <property type="molecule type" value="Genomic_DNA"/>
</dbReference>
<keyword evidence="2" id="KW-1185">Reference proteome</keyword>
<evidence type="ECO:0008006" key="3">
    <source>
        <dbReference type="Google" id="ProtNLM"/>
    </source>
</evidence>
<name>A0ABQ4RVB0_9HYPH</name>
<gene>
    <name evidence="1" type="ORF">OCOJLMKI_1729</name>
</gene>
<dbReference type="Proteomes" id="UP001055125">
    <property type="component" value="Unassembled WGS sequence"/>
</dbReference>
<evidence type="ECO:0000313" key="1">
    <source>
        <dbReference type="EMBL" id="GJD94526.1"/>
    </source>
</evidence>
<proteinExistence type="predicted"/>
<reference evidence="1" key="2">
    <citation type="submission" date="2021-08" db="EMBL/GenBank/DDBJ databases">
        <authorList>
            <person name="Tani A."/>
            <person name="Ola A."/>
            <person name="Ogura Y."/>
            <person name="Katsura K."/>
            <person name="Hayashi T."/>
        </authorList>
    </citation>
    <scope>NUCLEOTIDE SEQUENCE</scope>
    <source>
        <strain evidence="1">DSM 19015</strain>
    </source>
</reference>
<protein>
    <recommendedName>
        <fullName evidence="3">Terminase</fullName>
    </recommendedName>
</protein>
<sequence>MAAGASQRQLTKILHVTADAVRKAILTKRIKRLPNGLIDPVAAREAWSASTDPMRTKVRNSAKVLSRGTHPAAEVRTEADAREAASLIAWVLAEEGMWDDGKGIDFGKTRTAELVLKARQRDLNQTEQSGQLVDRAVAEKLFFDTARDFQDAWPAWIGIEFADELKIDTHNLMLNGRTNPADEVWRAQSGLDISEPALFNATVN</sequence>
<accession>A0ABQ4RVB0</accession>